<dbReference type="PRINTS" id="PR00455">
    <property type="entry name" value="HTHTETR"/>
</dbReference>
<dbReference type="Pfam" id="PF00440">
    <property type="entry name" value="TetR_N"/>
    <property type="match status" value="1"/>
</dbReference>
<dbReference type="PANTHER" id="PTHR43479">
    <property type="entry name" value="ACREF/ENVCD OPERON REPRESSOR-RELATED"/>
    <property type="match status" value="1"/>
</dbReference>
<evidence type="ECO:0000256" key="1">
    <source>
        <dbReference type="ARBA" id="ARBA00023125"/>
    </source>
</evidence>
<dbReference type="GO" id="GO:0003677">
    <property type="term" value="F:DNA binding"/>
    <property type="evidence" value="ECO:0007669"/>
    <property type="project" value="UniProtKB-UniRule"/>
</dbReference>
<evidence type="ECO:0000313" key="5">
    <source>
        <dbReference type="Proteomes" id="UP001292368"/>
    </source>
</evidence>
<dbReference type="SUPFAM" id="SSF46689">
    <property type="entry name" value="Homeodomain-like"/>
    <property type="match status" value="1"/>
</dbReference>
<protein>
    <submittedName>
        <fullName evidence="4">TetR family transcriptional regulator</fullName>
    </submittedName>
</protein>
<feature type="domain" description="HTH tetR-type" evidence="3">
    <location>
        <begin position="8"/>
        <end position="68"/>
    </location>
</feature>
<organism evidence="4 5">
    <name type="scientific">Clostridium perfringens</name>
    <dbReference type="NCBI Taxonomy" id="1502"/>
    <lineage>
        <taxon>Bacteria</taxon>
        <taxon>Bacillati</taxon>
        <taxon>Bacillota</taxon>
        <taxon>Clostridia</taxon>
        <taxon>Eubacteriales</taxon>
        <taxon>Clostridiaceae</taxon>
        <taxon>Clostridium</taxon>
    </lineage>
</organism>
<sequence length="134" mass="15150">MARNKYPEQTVAQILSASAKLFIENGYEKTTIQDIMDELKLSKGAIYHHFKSKEEILNAVLNKRSIYVKEMLDDLIKNTKADNEREKLKKILISSVTDREAHAIDLILSSQIKSPQFVVSGLQSNVNEDASIIS</sequence>
<keyword evidence="1 2" id="KW-0238">DNA-binding</keyword>
<dbReference type="InterPro" id="IPR050624">
    <property type="entry name" value="HTH-type_Tx_Regulator"/>
</dbReference>
<dbReference type="InterPro" id="IPR001647">
    <property type="entry name" value="HTH_TetR"/>
</dbReference>
<dbReference type="PANTHER" id="PTHR43479:SF11">
    <property type="entry name" value="ACREF_ENVCD OPERON REPRESSOR-RELATED"/>
    <property type="match status" value="1"/>
</dbReference>
<evidence type="ECO:0000256" key="2">
    <source>
        <dbReference type="PROSITE-ProRule" id="PRU00335"/>
    </source>
</evidence>
<dbReference type="InterPro" id="IPR009057">
    <property type="entry name" value="Homeodomain-like_sf"/>
</dbReference>
<dbReference type="EMBL" id="WNVM01000401">
    <property type="protein sequence ID" value="MDZ5010457.1"/>
    <property type="molecule type" value="Genomic_DNA"/>
</dbReference>
<comment type="caution">
    <text evidence="4">The sequence shown here is derived from an EMBL/GenBank/DDBJ whole genome shotgun (WGS) entry which is preliminary data.</text>
</comment>
<dbReference type="Proteomes" id="UP001292368">
    <property type="component" value="Unassembled WGS sequence"/>
</dbReference>
<accession>A0AAW9IKI8</accession>
<dbReference type="InterPro" id="IPR023772">
    <property type="entry name" value="DNA-bd_HTH_TetR-type_CS"/>
</dbReference>
<gene>
    <name evidence="4" type="ORF">GNF77_16445</name>
</gene>
<evidence type="ECO:0000313" key="4">
    <source>
        <dbReference type="EMBL" id="MDZ5010457.1"/>
    </source>
</evidence>
<feature type="non-terminal residue" evidence="4">
    <location>
        <position position="134"/>
    </location>
</feature>
<feature type="DNA-binding region" description="H-T-H motif" evidence="2">
    <location>
        <begin position="31"/>
        <end position="50"/>
    </location>
</feature>
<name>A0AAW9IKI8_CLOPF</name>
<dbReference type="RefSeq" id="WP_322382293.1">
    <property type="nucleotide sequence ID" value="NZ_WNVM01000401.1"/>
</dbReference>
<dbReference type="PROSITE" id="PS50977">
    <property type="entry name" value="HTH_TETR_2"/>
    <property type="match status" value="1"/>
</dbReference>
<proteinExistence type="predicted"/>
<evidence type="ECO:0000259" key="3">
    <source>
        <dbReference type="PROSITE" id="PS50977"/>
    </source>
</evidence>
<dbReference type="PROSITE" id="PS01081">
    <property type="entry name" value="HTH_TETR_1"/>
    <property type="match status" value="1"/>
</dbReference>
<dbReference type="AlphaFoldDB" id="A0AAW9IKI8"/>
<dbReference type="Gene3D" id="1.10.357.10">
    <property type="entry name" value="Tetracycline Repressor, domain 2"/>
    <property type="match status" value="1"/>
</dbReference>
<reference evidence="4" key="1">
    <citation type="submission" date="2019-11" db="EMBL/GenBank/DDBJ databases">
        <title>Characterization of Clostridium perfringens isolates from swine manure treated agricultural soils.</title>
        <authorList>
            <person name="Wushke S.T."/>
        </authorList>
    </citation>
    <scope>NUCLEOTIDE SEQUENCE</scope>
    <source>
        <strain evidence="4">V2</strain>
    </source>
</reference>